<evidence type="ECO:0000313" key="2">
    <source>
        <dbReference type="EMBL" id="GFN96005.1"/>
    </source>
</evidence>
<dbReference type="AlphaFoldDB" id="A0AAV3Z9N8"/>
<accession>A0AAV3Z9N8</accession>
<sequence length="53" mass="5594">QGDLRLSGPRSAQGAGGRARTRDRRDLADLGTDSLATVPSTPSKDTNIQSQEI</sequence>
<keyword evidence="3" id="KW-1185">Reference proteome</keyword>
<reference evidence="2 3" key="1">
    <citation type="journal article" date="2021" name="Elife">
        <title>Chloroplast acquisition without the gene transfer in kleptoplastic sea slugs, Plakobranchus ocellatus.</title>
        <authorList>
            <person name="Maeda T."/>
            <person name="Takahashi S."/>
            <person name="Yoshida T."/>
            <person name="Shimamura S."/>
            <person name="Takaki Y."/>
            <person name="Nagai Y."/>
            <person name="Toyoda A."/>
            <person name="Suzuki Y."/>
            <person name="Arimoto A."/>
            <person name="Ishii H."/>
            <person name="Satoh N."/>
            <person name="Nishiyama T."/>
            <person name="Hasebe M."/>
            <person name="Maruyama T."/>
            <person name="Minagawa J."/>
            <person name="Obokata J."/>
            <person name="Shigenobu S."/>
        </authorList>
    </citation>
    <scope>NUCLEOTIDE SEQUENCE [LARGE SCALE GENOMIC DNA]</scope>
</reference>
<dbReference type="Proteomes" id="UP000735302">
    <property type="component" value="Unassembled WGS sequence"/>
</dbReference>
<organism evidence="2 3">
    <name type="scientific">Plakobranchus ocellatus</name>
    <dbReference type="NCBI Taxonomy" id="259542"/>
    <lineage>
        <taxon>Eukaryota</taxon>
        <taxon>Metazoa</taxon>
        <taxon>Spiralia</taxon>
        <taxon>Lophotrochozoa</taxon>
        <taxon>Mollusca</taxon>
        <taxon>Gastropoda</taxon>
        <taxon>Heterobranchia</taxon>
        <taxon>Euthyneura</taxon>
        <taxon>Panpulmonata</taxon>
        <taxon>Sacoglossa</taxon>
        <taxon>Placobranchoidea</taxon>
        <taxon>Plakobranchidae</taxon>
        <taxon>Plakobranchus</taxon>
    </lineage>
</organism>
<gene>
    <name evidence="2" type="ORF">PoB_002251100</name>
</gene>
<proteinExistence type="predicted"/>
<feature type="region of interest" description="Disordered" evidence="1">
    <location>
        <begin position="1"/>
        <end position="53"/>
    </location>
</feature>
<dbReference type="EMBL" id="BLXT01002610">
    <property type="protein sequence ID" value="GFN96005.1"/>
    <property type="molecule type" value="Genomic_DNA"/>
</dbReference>
<name>A0AAV3Z9N8_9GAST</name>
<evidence type="ECO:0000313" key="3">
    <source>
        <dbReference type="Proteomes" id="UP000735302"/>
    </source>
</evidence>
<feature type="non-terminal residue" evidence="2">
    <location>
        <position position="1"/>
    </location>
</feature>
<feature type="compositionally biased region" description="Polar residues" evidence="1">
    <location>
        <begin position="34"/>
        <end position="53"/>
    </location>
</feature>
<evidence type="ECO:0000256" key="1">
    <source>
        <dbReference type="SAM" id="MobiDB-lite"/>
    </source>
</evidence>
<protein>
    <submittedName>
        <fullName evidence="2">Uncharacterized protein</fullName>
    </submittedName>
</protein>
<comment type="caution">
    <text evidence="2">The sequence shown here is derived from an EMBL/GenBank/DDBJ whole genome shotgun (WGS) entry which is preliminary data.</text>
</comment>